<feature type="compositionally biased region" description="Polar residues" evidence="1">
    <location>
        <begin position="1584"/>
        <end position="1605"/>
    </location>
</feature>
<feature type="compositionally biased region" description="Basic and acidic residues" evidence="1">
    <location>
        <begin position="1376"/>
        <end position="1388"/>
    </location>
</feature>
<feature type="compositionally biased region" description="Polar residues" evidence="1">
    <location>
        <begin position="1566"/>
        <end position="1575"/>
    </location>
</feature>
<keyword evidence="3" id="KW-1185">Reference proteome</keyword>
<evidence type="ECO:0000256" key="1">
    <source>
        <dbReference type="SAM" id="MobiDB-lite"/>
    </source>
</evidence>
<feature type="compositionally biased region" description="Basic and acidic residues" evidence="1">
    <location>
        <begin position="1331"/>
        <end position="1346"/>
    </location>
</feature>
<feature type="region of interest" description="Disordered" evidence="1">
    <location>
        <begin position="1531"/>
        <end position="1605"/>
    </location>
</feature>
<feature type="compositionally biased region" description="Basic and acidic residues" evidence="1">
    <location>
        <begin position="1204"/>
        <end position="1222"/>
    </location>
</feature>
<feature type="compositionally biased region" description="Low complexity" evidence="1">
    <location>
        <begin position="717"/>
        <end position="737"/>
    </location>
</feature>
<feature type="compositionally biased region" description="Polar residues" evidence="1">
    <location>
        <begin position="920"/>
        <end position="931"/>
    </location>
</feature>
<feature type="region of interest" description="Disordered" evidence="1">
    <location>
        <begin position="663"/>
        <end position="739"/>
    </location>
</feature>
<feature type="compositionally biased region" description="Polar residues" evidence="1">
    <location>
        <begin position="1434"/>
        <end position="1454"/>
    </location>
</feature>
<feature type="compositionally biased region" description="Polar residues" evidence="1">
    <location>
        <begin position="122"/>
        <end position="132"/>
    </location>
</feature>
<feature type="compositionally biased region" description="Low complexity" evidence="1">
    <location>
        <begin position="1417"/>
        <end position="1433"/>
    </location>
</feature>
<name>A0A0L0FLJ9_9EUKA</name>
<organism evidence="2 3">
    <name type="scientific">Sphaeroforma arctica JP610</name>
    <dbReference type="NCBI Taxonomy" id="667725"/>
    <lineage>
        <taxon>Eukaryota</taxon>
        <taxon>Ichthyosporea</taxon>
        <taxon>Ichthyophonida</taxon>
        <taxon>Sphaeroforma</taxon>
    </lineage>
</organism>
<feature type="compositionally biased region" description="Polar residues" evidence="1">
    <location>
        <begin position="2670"/>
        <end position="2695"/>
    </location>
</feature>
<proteinExistence type="predicted"/>
<feature type="compositionally biased region" description="Polar residues" evidence="1">
    <location>
        <begin position="285"/>
        <end position="307"/>
    </location>
</feature>
<feature type="compositionally biased region" description="Acidic residues" evidence="1">
    <location>
        <begin position="376"/>
        <end position="385"/>
    </location>
</feature>
<feature type="region of interest" description="Disordered" evidence="1">
    <location>
        <begin position="1094"/>
        <end position="1158"/>
    </location>
</feature>
<sequence>AQLQQRLAAIRQRQAQALNATTPPTSSEACSTANAPTTTTKHKPNLSTWDDAPKVIAKAPRIDVRLPTDTQPPNKAGGDRQSRAPVRIRPKKKTIVGVKISGRAKAMAGACKLASNVRVNGTASAKSGCSSNDKPKVKRRRQEVGADTVVARQTRLRSRSRESEVAQHTAERERERTTEVGSGAKQRMTIVSSKGVVADMGPNLIPNFPGERLEEREHNLIQQGVGGDEESAEQERTTAATDRNDGPTDTVVNESRQNDGGDSKTMLKQPRVCRRRTVKHVARTPHSTSTRTQIHPTHTRTQPTPNIQVMGEDGAPGLVNGVYTQKDSQVKMAEGSSSIATSKRSDLDRREQCSITQKGRAQSLYLRNSRKRPFESDSDEEVDNGIAENELDTCGDGEFMSRCRGACGGSSGGTSGMGSECIDFYSKERQTHTKGEGLKSRSGSKERGKLREKSGEGGSSGRYAMERDSAGGRSSDTERANTAEQNSWQLPLAEGREAGLFTQAFAANAGDDEKENESSEWVQGDTHTRTAGTSKCITGDKETDTAAGILTASRRHRNRSPVKRYRRKVVGVAGEVLLQSPLAPTASIRKHERSDVSGDSGGVVSALEANGGRRTNEDKALQPNELIIGFGRTGTSVQTLSKACPLTDIRPVPEAVRQNRTKLTPRVHTSTKISTKPRPATKPRRKHSISLQRAQWQMPVQRRENGYISQDSSSEGTDTSTAPDTSTAMATATTTDSEICSASQSASDWEKATGKHTNAHVYKHKHTRYNKSSAPQTRRIRRRNSRRNDIDGKTRQSRLTARQRKATELERLYAHRFIWPPPQYTDLVKANFTLPMEMVAREWPEWQQQKKLARLRRVSGSDADSSMGVVVSTSKMHGSGSGGRNGDTMQCGGRQSRATGIPKNMGARVQANGRDLSEATPESTRSRTTPVGVSGGGHAHARYGASHGEATDIDTQSVKGSGDDRGSSSDNNSDTGCRNKVSPPNRQSFGSGEGGQLSASEAMEMETKMELHNTAEEQRVYAVEYTSEESDAPTRTRVGRKVGILLSQSSQANDHSGHSVGVREPETVVHKDSVVPDTAMDISDLAIYNKSAAQMSSGESDEPMRGHAHRKRSRTLRKSSGSAVVRMGAASCRSPCGNSRRPKGHRKANRGNSRAEKKYRNRVAAGCGYASGPVESDRSDLEDTGIREHRMVATASDTQTLHTRKGEAVHVHDKGSPRKGESRRVYKRILEESSGLSSAASDSDDDDVVVYRRPLVKPALGTTGGKDGVTRANAMEGEMPGTEDVANAGTGSGERVVDTTAPVLTESTVRLSALRSVPKVDVNARGSVHGSSEDRYGTSSSEKESDNDSVVVYRKSTKEPNVTSESVEDYVSNHTTKRDRTNRSEKWVGDMANVSLKWDRPNQNQKVDSPGSKVQGPEESLSLNTLSLTHPHSPQQIMPCTSPAHTQQMLSQTCPPGPAGQYKKHTSSQTPPQTSTQPSVHSWSLPASVSAAASAARCSADSGSPSLLRSISTLPLPAKTIASLNGPCGSVSVSDTDGVGEATVRTQSSTKGKLLRYDSERPQRELQANRNSADMLQSEGIPSESASEMLQDSPTHTPTQSVCGSTNASLARELLGTYNPSRVHGVVLGQDLNESKSESPESVTLKIGYEITSPELSLSNRGSDTKLANTGQSAEERTANVEGFSAASLDESADGCSKVRNHGARHWHADVGQGAEGIAMDDEATTVITWTVHSLTISDTLLNRTCTIPISCIRVSAAAVLPHTCSGTYMYTAVVVGMCENGGGAQLFLYHMAHAEEPCLKNEKSTGQSRAHAEVGGHTRASTTPRTPVEDAVGRQPGSAELSDPRDPAKFGNKLKIDSLLLHRAEGADSVCALAVTGERSVAYAVTCRGDSGGSVYHVEWGSELRGQSDSAGSCPTDELVSNSVCAKGLDTRGRSETYKPLGTEKHAMDTECGSEVCGVTSGPHSSDQKDVCKASACRDVMNEEGLNCRADRGLVKEEESSRSVGGATQDMMAVSVTELELPEDCLSVHSLRLAEVDAALCRSKALCAPTYVSTVHGIDRSHTAGTPNLGTERPHPEPEIIDIGYGGLESGGEVPNNGTAKPHYHYGTDIQSRMGSPGAPDGAVGRVPDVKVGGREAATETTCTHTDDTQATEKTNTHTEDAQATQKHARLGTSFHSCDHDSGAVHTSELNDGVCDTATDGCGGRVLCGVDRNHHIVLWHLSSGLRVADMQIAVAPTRSAEDGRVVPNFYECVQAYVLSDNAEVGEYWVGMLVVDRTHRTEALKMKERAGVHKTVVKDIAIHAHGIQTYTPHAHEHLHENLAQAQETRDRGVSSQSMGVADSPCAPVARFIRVCLSSDGVSADVYREYHLPTHSQMERSSAVQCHAHIHGDTHACVQRDTGTLVQTDAQSNLKNERLMSSTQQGGVDKHFQTPLASSSRQSCVYERSQIPLSMHKHSETECPVHGEGEAQTPLSIHKHSEKGRPVHGQGEAAPWLPVLSVALDNGFVCTWDVLVNGHVLQVLPPHSAIHVRPRVCSPRHTGTRIDAQMYTESQTRLHTQSQTHQVLTNGVDIRDGSLVRGSREYTYDDNDSKDNRSRVIDSTNMTNIKTDDTSSVGMAIKNQGGTKHSEGSSLKAANTFMYTPARTPNGLVQSMATLGKRTLHTPVRAYSNTSEDTGETQTEQRGRRSLSTTTAGKDAVHSEEFSPDVFARPFGVPNFSQTPHSRTQEPVFTNRRANTDRETPVLFIGTNQMDANVSQPMMNGHVDAEADQIRGESPEPQEDIEDVAGVFAISRGMYYAVVDTLGRAELYEFRRS</sequence>
<feature type="region of interest" description="Disordered" evidence="1">
    <location>
        <begin position="758"/>
        <end position="803"/>
    </location>
</feature>
<feature type="compositionally biased region" description="Basic residues" evidence="1">
    <location>
        <begin position="271"/>
        <end position="283"/>
    </location>
</feature>
<feature type="non-terminal residue" evidence="2">
    <location>
        <position position="1"/>
    </location>
</feature>
<feature type="compositionally biased region" description="Polar residues" evidence="1">
    <location>
        <begin position="707"/>
        <end position="716"/>
    </location>
</feature>
<feature type="compositionally biased region" description="Basic and acidic residues" evidence="1">
    <location>
        <begin position="343"/>
        <end position="352"/>
    </location>
</feature>
<feature type="compositionally biased region" description="Basic residues" evidence="1">
    <location>
        <begin position="758"/>
        <end position="769"/>
    </location>
</feature>
<feature type="region of interest" description="Disordered" evidence="1">
    <location>
        <begin position="17"/>
        <end position="88"/>
    </location>
</feature>
<feature type="region of interest" description="Disordered" evidence="1">
    <location>
        <begin position="1324"/>
        <end position="1482"/>
    </location>
</feature>
<dbReference type="RefSeq" id="XP_014151556.1">
    <property type="nucleotide sequence ID" value="XM_014296081.1"/>
</dbReference>
<protein>
    <submittedName>
        <fullName evidence="2">Uncharacterized protein</fullName>
    </submittedName>
</protein>
<feature type="compositionally biased region" description="Basic and acidic residues" evidence="1">
    <location>
        <begin position="429"/>
        <end position="455"/>
    </location>
</feature>
<dbReference type="GeneID" id="25910390"/>
<feature type="region of interest" description="Disordered" evidence="1">
    <location>
        <begin position="509"/>
        <end position="539"/>
    </location>
</feature>
<feature type="compositionally biased region" description="Basic residues" evidence="1">
    <location>
        <begin position="1106"/>
        <end position="1117"/>
    </location>
</feature>
<feature type="region of interest" description="Disordered" evidence="1">
    <location>
        <begin position="222"/>
        <end position="307"/>
    </location>
</feature>
<feature type="compositionally biased region" description="Basic residues" evidence="1">
    <location>
        <begin position="679"/>
        <end position="688"/>
    </location>
</feature>
<feature type="compositionally biased region" description="Polar residues" evidence="1">
    <location>
        <begin position="1656"/>
        <end position="1673"/>
    </location>
</feature>
<gene>
    <name evidence="2" type="ORF">SARC_09886</name>
</gene>
<feature type="compositionally biased region" description="Basic and acidic residues" evidence="1">
    <location>
        <begin position="159"/>
        <end position="178"/>
    </location>
</feature>
<feature type="region of interest" description="Disordered" evidence="1">
    <location>
        <begin position="429"/>
        <end position="489"/>
    </location>
</feature>
<feature type="region of interest" description="Disordered" evidence="1">
    <location>
        <begin position="2669"/>
        <end position="2703"/>
    </location>
</feature>
<feature type="compositionally biased region" description="Basic residues" evidence="1">
    <location>
        <begin position="1140"/>
        <end position="1149"/>
    </location>
</feature>
<feature type="compositionally biased region" description="Basic and acidic residues" evidence="1">
    <location>
        <begin position="464"/>
        <end position="481"/>
    </location>
</feature>
<evidence type="ECO:0000313" key="2">
    <source>
        <dbReference type="EMBL" id="KNC77654.1"/>
    </source>
</evidence>
<dbReference type="EMBL" id="KQ242668">
    <property type="protein sequence ID" value="KNC77654.1"/>
    <property type="molecule type" value="Genomic_DNA"/>
</dbReference>
<feature type="region of interest" description="Disordered" evidence="1">
    <location>
        <begin position="874"/>
        <end position="999"/>
    </location>
</feature>
<feature type="compositionally biased region" description="Basic and acidic residues" evidence="1">
    <location>
        <begin position="1555"/>
        <end position="1564"/>
    </location>
</feature>
<feature type="compositionally biased region" description="Polar residues" evidence="1">
    <location>
        <begin position="21"/>
        <end position="39"/>
    </location>
</feature>
<feature type="compositionally biased region" description="Low complexity" evidence="1">
    <location>
        <begin position="1467"/>
        <end position="1482"/>
    </location>
</feature>
<evidence type="ECO:0000313" key="3">
    <source>
        <dbReference type="Proteomes" id="UP000054560"/>
    </source>
</evidence>
<feature type="region of interest" description="Disordered" evidence="1">
    <location>
        <begin position="1801"/>
        <end position="1848"/>
    </location>
</feature>
<accession>A0A0L0FLJ9</accession>
<feature type="region of interest" description="Disordered" evidence="1">
    <location>
        <begin position="1656"/>
        <end position="1678"/>
    </location>
</feature>
<dbReference type="Proteomes" id="UP000054560">
    <property type="component" value="Unassembled WGS sequence"/>
</dbReference>
<feature type="region of interest" description="Disordered" evidence="1">
    <location>
        <begin position="122"/>
        <end position="185"/>
    </location>
</feature>
<feature type="region of interest" description="Disordered" evidence="1">
    <location>
        <begin position="334"/>
        <end position="385"/>
    </location>
</feature>
<feature type="region of interest" description="Disordered" evidence="1">
    <location>
        <begin position="1198"/>
        <end position="1222"/>
    </location>
</feature>
<reference evidence="2 3" key="1">
    <citation type="submission" date="2011-02" db="EMBL/GenBank/DDBJ databases">
        <title>The Genome Sequence of Sphaeroforma arctica JP610.</title>
        <authorList>
            <consortium name="The Broad Institute Genome Sequencing Platform"/>
            <person name="Russ C."/>
            <person name="Cuomo C."/>
            <person name="Young S.K."/>
            <person name="Zeng Q."/>
            <person name="Gargeya S."/>
            <person name="Alvarado L."/>
            <person name="Berlin A."/>
            <person name="Chapman S.B."/>
            <person name="Chen Z."/>
            <person name="Freedman E."/>
            <person name="Gellesch M."/>
            <person name="Goldberg J."/>
            <person name="Griggs A."/>
            <person name="Gujja S."/>
            <person name="Heilman E."/>
            <person name="Heiman D."/>
            <person name="Howarth C."/>
            <person name="Mehta T."/>
            <person name="Neiman D."/>
            <person name="Pearson M."/>
            <person name="Roberts A."/>
            <person name="Saif S."/>
            <person name="Shea T."/>
            <person name="Shenoy N."/>
            <person name="Sisk P."/>
            <person name="Stolte C."/>
            <person name="Sykes S."/>
            <person name="White J."/>
            <person name="Yandava C."/>
            <person name="Burger G."/>
            <person name="Gray M.W."/>
            <person name="Holland P.W.H."/>
            <person name="King N."/>
            <person name="Lang F.B.F."/>
            <person name="Roger A.J."/>
            <person name="Ruiz-Trillo I."/>
            <person name="Haas B."/>
            <person name="Nusbaum C."/>
            <person name="Birren B."/>
        </authorList>
    </citation>
    <scope>NUCLEOTIDE SEQUENCE [LARGE SCALE GENOMIC DNA]</scope>
    <source>
        <strain evidence="2 3">JP610</strain>
    </source>
</reference>